<reference evidence="10 11" key="1">
    <citation type="submission" date="2016-06" db="EMBL/GenBank/DDBJ databases">
        <title>Comparative genomics of the ectomycorrhizal sister species Rhizopogon vinicolor and Rhizopogon vesiculosus (Basidiomycota: Boletales) reveals a divergence of the mating type B locus.</title>
        <authorList>
            <consortium name="DOE Joint Genome Institute"/>
            <person name="Mujic A.B."/>
            <person name="Kuo A."/>
            <person name="Tritt A."/>
            <person name="Lipzen A."/>
            <person name="Chen C."/>
            <person name="Johnson J."/>
            <person name="Sharma A."/>
            <person name="Barry K."/>
            <person name="Grigoriev I.V."/>
            <person name="Spatafora J.W."/>
        </authorList>
    </citation>
    <scope>NUCLEOTIDE SEQUENCE [LARGE SCALE GENOMIC DNA]</scope>
    <source>
        <strain evidence="10 11">AM-OR11-026</strain>
    </source>
</reference>
<name>A0A1B7N3H8_9AGAM</name>
<evidence type="ECO:0000256" key="6">
    <source>
        <dbReference type="ARBA" id="ARBA00023128"/>
    </source>
</evidence>
<keyword evidence="6" id="KW-0496">Mitochondrion</keyword>
<keyword evidence="4" id="KW-0809">Transit peptide</keyword>
<accession>A0A1B7N3H8</accession>
<dbReference type="PANTHER" id="PTHR33968">
    <property type="entry name" value="PROTEIN PET100 HOMOLOG, MITOCHONDRIAL"/>
    <property type="match status" value="1"/>
</dbReference>
<evidence type="ECO:0000256" key="5">
    <source>
        <dbReference type="ARBA" id="ARBA00022989"/>
    </source>
</evidence>
<dbReference type="PANTHER" id="PTHR33968:SF1">
    <property type="entry name" value="PROTEIN PET100 HOMOLOG, MITOCHONDRIAL"/>
    <property type="match status" value="1"/>
</dbReference>
<dbReference type="GO" id="GO:0033617">
    <property type="term" value="P:mitochondrial respiratory chain complex IV assembly"/>
    <property type="evidence" value="ECO:0007669"/>
    <property type="project" value="InterPro"/>
</dbReference>
<dbReference type="GO" id="GO:0051082">
    <property type="term" value="F:unfolded protein binding"/>
    <property type="evidence" value="ECO:0007669"/>
    <property type="project" value="TreeGrafter"/>
</dbReference>
<evidence type="ECO:0000256" key="8">
    <source>
        <dbReference type="ARBA" id="ARBA00038077"/>
    </source>
</evidence>
<feature type="signal peptide" evidence="9">
    <location>
        <begin position="1"/>
        <end position="21"/>
    </location>
</feature>
<keyword evidence="9" id="KW-0732">Signal</keyword>
<evidence type="ECO:0000256" key="4">
    <source>
        <dbReference type="ARBA" id="ARBA00022946"/>
    </source>
</evidence>
<protein>
    <submittedName>
        <fullName evidence="10">Uncharacterized protein</fullName>
    </submittedName>
</protein>
<organism evidence="10 11">
    <name type="scientific">Rhizopogon vinicolor AM-OR11-026</name>
    <dbReference type="NCBI Taxonomy" id="1314800"/>
    <lineage>
        <taxon>Eukaryota</taxon>
        <taxon>Fungi</taxon>
        <taxon>Dikarya</taxon>
        <taxon>Basidiomycota</taxon>
        <taxon>Agaricomycotina</taxon>
        <taxon>Agaricomycetes</taxon>
        <taxon>Agaricomycetidae</taxon>
        <taxon>Boletales</taxon>
        <taxon>Suillineae</taxon>
        <taxon>Rhizopogonaceae</taxon>
        <taxon>Rhizopogon</taxon>
    </lineage>
</organism>
<dbReference type="InParanoid" id="A0A1B7N3H8"/>
<dbReference type="GO" id="GO:0005743">
    <property type="term" value="C:mitochondrial inner membrane"/>
    <property type="evidence" value="ECO:0007669"/>
    <property type="project" value="TreeGrafter"/>
</dbReference>
<evidence type="ECO:0000256" key="2">
    <source>
        <dbReference type="ARBA" id="ARBA00004325"/>
    </source>
</evidence>
<dbReference type="InterPro" id="IPR018625">
    <property type="entry name" value="Pet100"/>
</dbReference>
<dbReference type="OrthoDB" id="18175at2759"/>
<evidence type="ECO:0000256" key="3">
    <source>
        <dbReference type="ARBA" id="ARBA00022692"/>
    </source>
</evidence>
<keyword evidence="5" id="KW-1133">Transmembrane helix</keyword>
<evidence type="ECO:0000313" key="11">
    <source>
        <dbReference type="Proteomes" id="UP000092154"/>
    </source>
</evidence>
<evidence type="ECO:0000256" key="7">
    <source>
        <dbReference type="ARBA" id="ARBA00023136"/>
    </source>
</evidence>
<dbReference type="Proteomes" id="UP000092154">
    <property type="component" value="Unassembled WGS sequence"/>
</dbReference>
<comment type="similarity">
    <text evidence="8">Belongs to the PET100 family.</text>
</comment>
<keyword evidence="3" id="KW-0812">Transmembrane</keyword>
<feature type="chain" id="PRO_5008597787" evidence="9">
    <location>
        <begin position="22"/>
        <end position="101"/>
    </location>
</feature>
<comment type="subcellular location">
    <subcellularLocation>
        <location evidence="1">Membrane</location>
        <topology evidence="1">Single-pass membrane protein</topology>
    </subcellularLocation>
    <subcellularLocation>
        <location evidence="2">Mitochondrion membrane</location>
    </subcellularLocation>
</comment>
<keyword evidence="11" id="KW-1185">Reference proteome</keyword>
<evidence type="ECO:0000256" key="1">
    <source>
        <dbReference type="ARBA" id="ARBA00004167"/>
    </source>
</evidence>
<evidence type="ECO:0000256" key="9">
    <source>
        <dbReference type="SAM" id="SignalP"/>
    </source>
</evidence>
<proteinExistence type="inferred from homology"/>
<dbReference type="Pfam" id="PF09803">
    <property type="entry name" value="Pet100"/>
    <property type="match status" value="1"/>
</dbReference>
<dbReference type="EMBL" id="KV448252">
    <property type="protein sequence ID" value="OAX39382.1"/>
    <property type="molecule type" value="Genomic_DNA"/>
</dbReference>
<gene>
    <name evidence="10" type="ORF">K503DRAFT_689728</name>
</gene>
<dbReference type="AlphaFoldDB" id="A0A1B7N3H8"/>
<evidence type="ECO:0000313" key="10">
    <source>
        <dbReference type="EMBL" id="OAX39382.1"/>
    </source>
</evidence>
<sequence>MGGPNLEVFKFGLYLFVPVVALLHFGDPAWYHNHVLPYKDHLFPTPDRTYNKIPTDQTAIREELARIKSDKLARRMEREKGIQAQEEAATAQSSKGWFKWW</sequence>
<keyword evidence="7" id="KW-0472">Membrane</keyword>